<reference evidence="3 4" key="1">
    <citation type="journal article" date="2013" name="Int. J. Syst. Evol. Microbiol.">
        <title>Description of Streptomonospora sediminis sp. nov. and Streptomonospora nanhaiensis sp. nov., and reclassification of Nocardiopsis arabia Hozzein &amp; Goodfellow 2008 as Streptomonospora arabica comb. nov. and emended description of the genus Streptomonospora.</title>
        <authorList>
            <person name="Zhang D.F."/>
            <person name="Pan H.Q."/>
            <person name="He J."/>
            <person name="Zhang X.M."/>
            <person name="Zhang Y.G."/>
            <person name="Klenk H.P."/>
            <person name="Hu J.C."/>
            <person name="Li W.J."/>
        </authorList>
    </citation>
    <scope>NUCLEOTIDE SEQUENCE [LARGE SCALE GENOMIC DNA]</scope>
    <source>
        <strain evidence="3 4">12A09</strain>
    </source>
</reference>
<feature type="domain" description="HTH merR-type" evidence="2">
    <location>
        <begin position="10"/>
        <end position="79"/>
    </location>
</feature>
<dbReference type="InterPro" id="IPR009061">
    <property type="entry name" value="DNA-bd_dom_put_sf"/>
</dbReference>
<evidence type="ECO:0000256" key="1">
    <source>
        <dbReference type="ARBA" id="ARBA00023125"/>
    </source>
</evidence>
<organism evidence="3 4">
    <name type="scientific">Streptomonospora nanhaiensis</name>
    <dbReference type="NCBI Taxonomy" id="1323731"/>
    <lineage>
        <taxon>Bacteria</taxon>
        <taxon>Bacillati</taxon>
        <taxon>Actinomycetota</taxon>
        <taxon>Actinomycetes</taxon>
        <taxon>Streptosporangiales</taxon>
        <taxon>Nocardiopsidaceae</taxon>
        <taxon>Streptomonospora</taxon>
    </lineage>
</organism>
<accession>A0ABY6YWE3</accession>
<dbReference type="Pfam" id="PF13411">
    <property type="entry name" value="MerR_1"/>
    <property type="match status" value="1"/>
</dbReference>
<keyword evidence="4" id="KW-1185">Reference proteome</keyword>
<evidence type="ECO:0000313" key="4">
    <source>
        <dbReference type="Proteomes" id="UP001156498"/>
    </source>
</evidence>
<dbReference type="PANTHER" id="PTHR30204">
    <property type="entry name" value="REDOX-CYCLING DRUG-SENSING TRANSCRIPTIONAL ACTIVATOR SOXR"/>
    <property type="match status" value="1"/>
</dbReference>
<dbReference type="Proteomes" id="UP001156498">
    <property type="component" value="Chromosome"/>
</dbReference>
<dbReference type="Gene3D" id="1.10.1660.10">
    <property type="match status" value="1"/>
</dbReference>
<protein>
    <submittedName>
        <fullName evidence="3">MerR family transcriptional regulator</fullName>
    </submittedName>
</protein>
<proteinExistence type="predicted"/>
<dbReference type="SMART" id="SM00422">
    <property type="entry name" value="HTH_MERR"/>
    <property type="match status" value="1"/>
</dbReference>
<dbReference type="SUPFAM" id="SSF46955">
    <property type="entry name" value="Putative DNA-binding domain"/>
    <property type="match status" value="1"/>
</dbReference>
<dbReference type="EMBL" id="CP113264">
    <property type="protein sequence ID" value="WAE76416.1"/>
    <property type="molecule type" value="Genomic_DNA"/>
</dbReference>
<name>A0ABY6YWE3_9ACTN</name>
<dbReference type="RefSeq" id="WP_267950185.1">
    <property type="nucleotide sequence ID" value="NZ_CP113264.1"/>
</dbReference>
<keyword evidence="1" id="KW-0238">DNA-binding</keyword>
<evidence type="ECO:0000313" key="3">
    <source>
        <dbReference type="EMBL" id="WAE76416.1"/>
    </source>
</evidence>
<gene>
    <name evidence="3" type="ORF">OUQ99_15615</name>
</gene>
<dbReference type="InterPro" id="IPR047057">
    <property type="entry name" value="MerR_fam"/>
</dbReference>
<dbReference type="PANTHER" id="PTHR30204:SF97">
    <property type="entry name" value="MERR FAMILY REGULATORY PROTEIN"/>
    <property type="match status" value="1"/>
</dbReference>
<evidence type="ECO:0000259" key="2">
    <source>
        <dbReference type="SMART" id="SM00422"/>
    </source>
</evidence>
<dbReference type="InterPro" id="IPR000551">
    <property type="entry name" value="MerR-type_HTH_dom"/>
</dbReference>
<sequence length="121" mass="13112">MVAEGVRGGLSRGEFARRGGLSPEALRLYERSGLLVPDRVGDWFYAPGQVERARRIGLLRRLGVPSALVALVAQVVDLGGAEAAARVGGWWRAQEEAMRSRRGALEELRLSWAKGFVLVGA</sequence>